<keyword evidence="4" id="KW-0804">Transcription</keyword>
<dbReference type="RefSeq" id="WP_371439015.1">
    <property type="nucleotide sequence ID" value="NZ_JBHSRS010000018.1"/>
</dbReference>
<keyword evidence="1" id="KW-0678">Repressor</keyword>
<dbReference type="Pfam" id="PF00356">
    <property type="entry name" value="LacI"/>
    <property type="match status" value="1"/>
</dbReference>
<dbReference type="Gene3D" id="1.10.260.40">
    <property type="entry name" value="lambda repressor-like DNA-binding domains"/>
    <property type="match status" value="1"/>
</dbReference>
<organism evidence="6 7">
    <name type="scientific">Polaromonas aquatica</name>
    <dbReference type="NCBI Taxonomy" id="332657"/>
    <lineage>
        <taxon>Bacteria</taxon>
        <taxon>Pseudomonadati</taxon>
        <taxon>Pseudomonadota</taxon>
        <taxon>Betaproteobacteria</taxon>
        <taxon>Burkholderiales</taxon>
        <taxon>Comamonadaceae</taxon>
        <taxon>Polaromonas</taxon>
    </lineage>
</organism>
<evidence type="ECO:0000256" key="1">
    <source>
        <dbReference type="ARBA" id="ARBA00022491"/>
    </source>
</evidence>
<dbReference type="InterPro" id="IPR028082">
    <property type="entry name" value="Peripla_BP_I"/>
</dbReference>
<dbReference type="SUPFAM" id="SSF47413">
    <property type="entry name" value="lambda repressor-like DNA-binding domains"/>
    <property type="match status" value="1"/>
</dbReference>
<evidence type="ECO:0000256" key="4">
    <source>
        <dbReference type="ARBA" id="ARBA00023163"/>
    </source>
</evidence>
<keyword evidence="2" id="KW-0805">Transcription regulation</keyword>
<keyword evidence="7" id="KW-1185">Reference proteome</keyword>
<dbReference type="PANTHER" id="PTHR30146">
    <property type="entry name" value="LACI-RELATED TRANSCRIPTIONAL REPRESSOR"/>
    <property type="match status" value="1"/>
</dbReference>
<feature type="domain" description="HTH lacI-type" evidence="5">
    <location>
        <begin position="10"/>
        <end position="64"/>
    </location>
</feature>
<dbReference type="InterPro" id="IPR000843">
    <property type="entry name" value="HTH_LacI"/>
</dbReference>
<dbReference type="CDD" id="cd01392">
    <property type="entry name" value="HTH_LacI"/>
    <property type="match status" value="1"/>
</dbReference>
<gene>
    <name evidence="6" type="ORF">ACFQND_08895</name>
</gene>
<dbReference type="PANTHER" id="PTHR30146:SF148">
    <property type="entry name" value="HTH-TYPE TRANSCRIPTIONAL REPRESSOR PURR-RELATED"/>
    <property type="match status" value="1"/>
</dbReference>
<dbReference type="InterPro" id="IPR010982">
    <property type="entry name" value="Lambda_DNA-bd_dom_sf"/>
</dbReference>
<dbReference type="SUPFAM" id="SSF53822">
    <property type="entry name" value="Periplasmic binding protein-like I"/>
    <property type="match status" value="1"/>
</dbReference>
<dbReference type="CDD" id="cd06267">
    <property type="entry name" value="PBP1_LacI_sugar_binding-like"/>
    <property type="match status" value="1"/>
</dbReference>
<evidence type="ECO:0000256" key="3">
    <source>
        <dbReference type="ARBA" id="ARBA00023125"/>
    </source>
</evidence>
<dbReference type="SMART" id="SM00354">
    <property type="entry name" value="HTH_LACI"/>
    <property type="match status" value="1"/>
</dbReference>
<dbReference type="Gene3D" id="3.40.50.2300">
    <property type="match status" value="2"/>
</dbReference>
<dbReference type="EMBL" id="JBHSRS010000018">
    <property type="protein sequence ID" value="MFC6281343.1"/>
    <property type="molecule type" value="Genomic_DNA"/>
</dbReference>
<dbReference type="Proteomes" id="UP001596270">
    <property type="component" value="Unassembled WGS sequence"/>
</dbReference>
<sequence>MDTVSSKPVVTIRDLAGTLGLSHTTVSRALADHPKIKAETKLRVRALARELGYVPNGSAQSMRGQHGPTIGLIIPDIQNDFYASIAKTVADAAAARGFQLTLSVTEDNPEREMDDLRALIVARAAGIIITPTASPKAQTLELLAGANAVQLVRQDERLPHEAVVIDDYLGVSAATRHLVTYGHRDIAYVGTGTDLSCGRDRLAGFRAVMIEHGLNPDRVALGQPRPEFSHHAVHGLMSGSQRPTALVMGSSSLTIGALKALRSLNLQWPEDVSIVGYGDPVWFELMGSGLTTVRLPVQEMGAYVTSLLLARTELPRVTGGDACPQPSRFAPSLVLRGSARILTAG</sequence>
<name>A0ABW1TVK9_9BURK</name>
<dbReference type="PROSITE" id="PS50932">
    <property type="entry name" value="HTH_LACI_2"/>
    <property type="match status" value="1"/>
</dbReference>
<protein>
    <submittedName>
        <fullName evidence="6">LacI family DNA-binding transcriptional regulator</fullName>
    </submittedName>
</protein>
<evidence type="ECO:0000256" key="2">
    <source>
        <dbReference type="ARBA" id="ARBA00023015"/>
    </source>
</evidence>
<comment type="caution">
    <text evidence="6">The sequence shown here is derived from an EMBL/GenBank/DDBJ whole genome shotgun (WGS) entry which is preliminary data.</text>
</comment>
<evidence type="ECO:0000259" key="5">
    <source>
        <dbReference type="PROSITE" id="PS50932"/>
    </source>
</evidence>
<accession>A0ABW1TVK9</accession>
<dbReference type="GO" id="GO:0003677">
    <property type="term" value="F:DNA binding"/>
    <property type="evidence" value="ECO:0007669"/>
    <property type="project" value="UniProtKB-KW"/>
</dbReference>
<evidence type="ECO:0000313" key="7">
    <source>
        <dbReference type="Proteomes" id="UP001596270"/>
    </source>
</evidence>
<keyword evidence="3 6" id="KW-0238">DNA-binding</keyword>
<reference evidence="7" key="1">
    <citation type="journal article" date="2019" name="Int. J. Syst. Evol. Microbiol.">
        <title>The Global Catalogue of Microorganisms (GCM) 10K type strain sequencing project: providing services to taxonomists for standard genome sequencing and annotation.</title>
        <authorList>
            <consortium name="The Broad Institute Genomics Platform"/>
            <consortium name="The Broad Institute Genome Sequencing Center for Infectious Disease"/>
            <person name="Wu L."/>
            <person name="Ma J."/>
        </authorList>
    </citation>
    <scope>NUCLEOTIDE SEQUENCE [LARGE SCALE GENOMIC DNA]</scope>
    <source>
        <strain evidence="7">CCUG 39402</strain>
    </source>
</reference>
<proteinExistence type="predicted"/>
<dbReference type="Pfam" id="PF13377">
    <property type="entry name" value="Peripla_BP_3"/>
    <property type="match status" value="1"/>
</dbReference>
<dbReference type="InterPro" id="IPR046335">
    <property type="entry name" value="LacI/GalR-like_sensor"/>
</dbReference>
<evidence type="ECO:0000313" key="6">
    <source>
        <dbReference type="EMBL" id="MFC6281343.1"/>
    </source>
</evidence>